<dbReference type="EMBL" id="BKCJ010003603">
    <property type="protein sequence ID" value="GEU56079.1"/>
    <property type="molecule type" value="Genomic_DNA"/>
</dbReference>
<protein>
    <submittedName>
        <fullName evidence="1">Haloacid dehalogenase-like hydrolase domain-containing protein Sgpp</fullName>
    </submittedName>
</protein>
<name>A0A6L2L4B6_TANCI</name>
<accession>A0A6L2L4B6</accession>
<reference evidence="1" key="1">
    <citation type="journal article" date="2019" name="Sci. Rep.">
        <title>Draft genome of Tanacetum cinerariifolium, the natural source of mosquito coil.</title>
        <authorList>
            <person name="Yamashiro T."/>
            <person name="Shiraishi A."/>
            <person name="Satake H."/>
            <person name="Nakayama K."/>
        </authorList>
    </citation>
    <scope>NUCLEOTIDE SEQUENCE</scope>
</reference>
<keyword evidence="1" id="KW-0378">Hydrolase</keyword>
<dbReference type="GO" id="GO:0016787">
    <property type="term" value="F:hydrolase activity"/>
    <property type="evidence" value="ECO:0007669"/>
    <property type="project" value="UniProtKB-KW"/>
</dbReference>
<gene>
    <name evidence="1" type="ORF">Tci_028057</name>
</gene>
<organism evidence="1">
    <name type="scientific">Tanacetum cinerariifolium</name>
    <name type="common">Dalmatian daisy</name>
    <name type="synonym">Chrysanthemum cinerariifolium</name>
    <dbReference type="NCBI Taxonomy" id="118510"/>
    <lineage>
        <taxon>Eukaryota</taxon>
        <taxon>Viridiplantae</taxon>
        <taxon>Streptophyta</taxon>
        <taxon>Embryophyta</taxon>
        <taxon>Tracheophyta</taxon>
        <taxon>Spermatophyta</taxon>
        <taxon>Magnoliopsida</taxon>
        <taxon>eudicotyledons</taxon>
        <taxon>Gunneridae</taxon>
        <taxon>Pentapetalae</taxon>
        <taxon>asterids</taxon>
        <taxon>campanulids</taxon>
        <taxon>Asterales</taxon>
        <taxon>Asteraceae</taxon>
        <taxon>Asteroideae</taxon>
        <taxon>Anthemideae</taxon>
        <taxon>Anthemidinae</taxon>
        <taxon>Tanacetum</taxon>
    </lineage>
</organism>
<comment type="caution">
    <text evidence="1">The sequence shown here is derived from an EMBL/GenBank/DDBJ whole genome shotgun (WGS) entry which is preliminary data.</text>
</comment>
<sequence length="118" mass="13629">MRRYALHYSTEASFQVCQNKEPDKPVGIVNLSDNEAIMESVGITVMVFTIDEKKVVIPSTTLLFEKCFLRKHDADIATILFPDDIPRGLKFCEDKEEYFRILVKEKVEPIKGLYKLTK</sequence>
<proteinExistence type="predicted"/>
<evidence type="ECO:0000313" key="1">
    <source>
        <dbReference type="EMBL" id="GEU56079.1"/>
    </source>
</evidence>
<dbReference type="AlphaFoldDB" id="A0A6L2L4B6"/>